<dbReference type="AlphaFoldDB" id="A0A3P8CR69"/>
<gene>
    <name evidence="1" type="ORF">HPBE_LOCUS20835</name>
</gene>
<keyword evidence="2" id="KW-1185">Reference proteome</keyword>
<reference evidence="1 2" key="1">
    <citation type="submission" date="2018-11" db="EMBL/GenBank/DDBJ databases">
        <authorList>
            <consortium name="Pathogen Informatics"/>
        </authorList>
    </citation>
    <scope>NUCLEOTIDE SEQUENCE [LARGE SCALE GENOMIC DNA]</scope>
</reference>
<dbReference type="WBParaSite" id="HPBE_0002083601-mRNA-1">
    <property type="protein sequence ID" value="HPBE_0002083601-mRNA-1"/>
    <property type="gene ID" value="HPBE_0002083601"/>
</dbReference>
<reference evidence="3" key="2">
    <citation type="submission" date="2019-09" db="UniProtKB">
        <authorList>
            <consortium name="WormBaseParasite"/>
        </authorList>
    </citation>
    <scope>IDENTIFICATION</scope>
</reference>
<evidence type="ECO:0000313" key="2">
    <source>
        <dbReference type="Proteomes" id="UP000050761"/>
    </source>
</evidence>
<evidence type="ECO:0000313" key="3">
    <source>
        <dbReference type="WBParaSite" id="HPBE_0002083601-mRNA-1"/>
    </source>
</evidence>
<dbReference type="EMBL" id="UZAH01032480">
    <property type="protein sequence ID" value="VDP22064.1"/>
    <property type="molecule type" value="Genomic_DNA"/>
</dbReference>
<accession>A0A3P8CR69</accession>
<evidence type="ECO:0000313" key="1">
    <source>
        <dbReference type="EMBL" id="VDP22064.1"/>
    </source>
</evidence>
<sequence length="151" mass="17221">MASCAATKLIWTLHMPSVQCIKEAYHFQSGHYHAGQFQWFGLCHEVEAEKKEHVPKSECDPCGYVPMTDSAHVSSLIKYKWHKSKSTSQLVVREKDRMPLRKASLYRYRSLMQVCTEVEATEVVISPSEKTPALVPRRLEFTDSPECSSAD</sequence>
<name>A0A3P8CR69_HELPZ</name>
<proteinExistence type="predicted"/>
<organism evidence="1">
    <name type="scientific">Heligmosomoides polygyrus</name>
    <name type="common">Parasitic roundworm</name>
    <dbReference type="NCBI Taxonomy" id="6339"/>
    <lineage>
        <taxon>Eukaryota</taxon>
        <taxon>Metazoa</taxon>
        <taxon>Ecdysozoa</taxon>
        <taxon>Nematoda</taxon>
        <taxon>Chromadorea</taxon>
        <taxon>Rhabditida</taxon>
        <taxon>Rhabditina</taxon>
        <taxon>Rhabditomorpha</taxon>
        <taxon>Strongyloidea</taxon>
        <taxon>Heligmosomidae</taxon>
        <taxon>Heligmosomoides</taxon>
    </lineage>
</organism>
<dbReference type="OrthoDB" id="5867156at2759"/>
<protein>
    <submittedName>
        <fullName evidence="3">CACTA en-spm transposon protein</fullName>
    </submittedName>
</protein>
<dbReference type="Proteomes" id="UP000050761">
    <property type="component" value="Unassembled WGS sequence"/>
</dbReference>